<reference evidence="2 3" key="2">
    <citation type="journal article" date="2021" name="Genomics">
        <title>High-quality reference genome for Clonorchis sinensis.</title>
        <authorList>
            <person name="Young N.D."/>
            <person name="Stroehlein A.J."/>
            <person name="Kinkar L."/>
            <person name="Wang T."/>
            <person name="Sohn W.M."/>
            <person name="Chang B.C.H."/>
            <person name="Kaur P."/>
            <person name="Weisz D."/>
            <person name="Dudchenko O."/>
            <person name="Aiden E.L."/>
            <person name="Korhonen P.K."/>
            <person name="Gasser R.B."/>
        </authorList>
    </citation>
    <scope>NUCLEOTIDE SEQUENCE [LARGE SCALE GENOMIC DNA]</scope>
    <source>
        <strain evidence="2">Cs-k2</strain>
    </source>
</reference>
<gene>
    <name evidence="2" type="ORF">CSKR_105883</name>
</gene>
<dbReference type="AlphaFoldDB" id="A0A419QHE4"/>
<dbReference type="EMBL" id="NIRI02000005">
    <property type="protein sequence ID" value="KAG5454946.1"/>
    <property type="molecule type" value="Genomic_DNA"/>
</dbReference>
<sequence length="240" mass="27304">MERHPVFHTEKWTTSVSESVTEHGYTGFSVYGFVKATVSRSDSGRRERGTGSDSFADLSSDTYSDLSDSGRRPSEQQSIWLRYVRDYSTVNLSWASFQAHRAILGLVGFCLCTETKNVVDSVQAYLQQKGAENSSTAHHRFHPFWGSSGRRSPRVSVNLMFYLKPNCTKLAKYTHLHIQLPGNITNERFSWVQNECISLTPNIRLTETRGLCLPDEPQEGRNRSWAVEEFSATLRVVHYV</sequence>
<protein>
    <submittedName>
        <fullName evidence="2">Uncharacterized protein</fullName>
    </submittedName>
</protein>
<comment type="caution">
    <text evidence="2">The sequence shown here is derived from an EMBL/GenBank/DDBJ whole genome shotgun (WGS) entry which is preliminary data.</text>
</comment>
<dbReference type="Proteomes" id="UP000286415">
    <property type="component" value="Unassembled WGS sequence"/>
</dbReference>
<feature type="region of interest" description="Disordered" evidence="1">
    <location>
        <begin position="42"/>
        <end position="72"/>
    </location>
</feature>
<dbReference type="STRING" id="79923.A0A419QHE4"/>
<evidence type="ECO:0000313" key="3">
    <source>
        <dbReference type="Proteomes" id="UP000286415"/>
    </source>
</evidence>
<accession>A0A419QHE4</accession>
<proteinExistence type="predicted"/>
<organism evidence="2 3">
    <name type="scientific">Clonorchis sinensis</name>
    <name type="common">Chinese liver fluke</name>
    <dbReference type="NCBI Taxonomy" id="79923"/>
    <lineage>
        <taxon>Eukaryota</taxon>
        <taxon>Metazoa</taxon>
        <taxon>Spiralia</taxon>
        <taxon>Lophotrochozoa</taxon>
        <taxon>Platyhelminthes</taxon>
        <taxon>Trematoda</taxon>
        <taxon>Digenea</taxon>
        <taxon>Opisthorchiida</taxon>
        <taxon>Opisthorchiata</taxon>
        <taxon>Opisthorchiidae</taxon>
        <taxon>Clonorchis</taxon>
    </lineage>
</organism>
<keyword evidence="3" id="KW-1185">Reference proteome</keyword>
<dbReference type="OrthoDB" id="6256374at2759"/>
<reference evidence="2 3" key="1">
    <citation type="journal article" date="2018" name="Biotechnol. Adv.">
        <title>Improved genomic resources and new bioinformatic workflow for the carcinogenic parasite Clonorchis sinensis: Biotechnological implications.</title>
        <authorList>
            <person name="Wang D."/>
            <person name="Korhonen P.K."/>
            <person name="Gasser R.B."/>
            <person name="Young N.D."/>
        </authorList>
    </citation>
    <scope>NUCLEOTIDE SEQUENCE [LARGE SCALE GENOMIC DNA]</scope>
    <source>
        <strain evidence="2">Cs-k2</strain>
    </source>
</reference>
<evidence type="ECO:0000256" key="1">
    <source>
        <dbReference type="SAM" id="MobiDB-lite"/>
    </source>
</evidence>
<dbReference type="InParanoid" id="A0A419QHE4"/>
<feature type="compositionally biased region" description="Low complexity" evidence="1">
    <location>
        <begin position="57"/>
        <end position="67"/>
    </location>
</feature>
<evidence type="ECO:0000313" key="2">
    <source>
        <dbReference type="EMBL" id="KAG5454946.1"/>
    </source>
</evidence>
<name>A0A419QHE4_CLOSI</name>